<dbReference type="PROSITE" id="PS51257">
    <property type="entry name" value="PROKAR_LIPOPROTEIN"/>
    <property type="match status" value="1"/>
</dbReference>
<sequence length="279" mass="32238">MNKKGIIFFSSLLLLAGCGDKNTTDSDPEEPVVEGTEEKTEIFETESPSHTYNDLVNETTFTEEYGLQAWEDYKKIIDDVDLGKINLINEDNPNFDELNGTSREEIQEEVESIVEREDVFQDEVEVSENEILTFYRYPPAEDSEYKETAQFLAELTFYYADNNLMFSSITPGYYSVEMDNLPTANDLMTLMTVSEIENLNSKVYTISEMQINDDKIQQVMIPAMNVNEEGSEELLAFYFFTRDENIIQYAYLPFSMVSQDFPTNSILLFYQLIPEIENL</sequence>
<comment type="caution">
    <text evidence="2">The sequence shown here is derived from an EMBL/GenBank/DDBJ whole genome shotgun (WGS) entry which is preliminary data.</text>
</comment>
<feature type="region of interest" description="Disordered" evidence="1">
    <location>
        <begin position="21"/>
        <end position="48"/>
    </location>
</feature>
<evidence type="ECO:0000313" key="3">
    <source>
        <dbReference type="Proteomes" id="UP000824106"/>
    </source>
</evidence>
<dbReference type="AlphaFoldDB" id="A0A9D2G0Z9"/>
<organism evidence="2 3">
    <name type="scientific">Candidatus Atopostipes pullistercoris</name>
    <dbReference type="NCBI Taxonomy" id="2838467"/>
    <lineage>
        <taxon>Bacteria</taxon>
        <taxon>Bacillati</taxon>
        <taxon>Bacillota</taxon>
        <taxon>Bacilli</taxon>
        <taxon>Lactobacillales</taxon>
        <taxon>Carnobacteriaceae</taxon>
        <taxon>Atopostipes</taxon>
    </lineage>
</organism>
<accession>A0A9D2G0Z9</accession>
<reference evidence="2" key="2">
    <citation type="submission" date="2021-04" db="EMBL/GenBank/DDBJ databases">
        <authorList>
            <person name="Gilroy R."/>
        </authorList>
    </citation>
    <scope>NUCLEOTIDE SEQUENCE</scope>
    <source>
        <strain evidence="2">CHK169-4300</strain>
    </source>
</reference>
<evidence type="ECO:0008006" key="4">
    <source>
        <dbReference type="Google" id="ProtNLM"/>
    </source>
</evidence>
<evidence type="ECO:0000256" key="1">
    <source>
        <dbReference type="SAM" id="MobiDB-lite"/>
    </source>
</evidence>
<protein>
    <recommendedName>
        <fullName evidence="4">Lipoprotein</fullName>
    </recommendedName>
</protein>
<proteinExistence type="predicted"/>
<gene>
    <name evidence="2" type="ORF">H9808_00765</name>
</gene>
<evidence type="ECO:0000313" key="2">
    <source>
        <dbReference type="EMBL" id="HIZ70301.1"/>
    </source>
</evidence>
<reference evidence="2" key="1">
    <citation type="journal article" date="2021" name="PeerJ">
        <title>Extensive microbial diversity within the chicken gut microbiome revealed by metagenomics and culture.</title>
        <authorList>
            <person name="Gilroy R."/>
            <person name="Ravi A."/>
            <person name="Getino M."/>
            <person name="Pursley I."/>
            <person name="Horton D.L."/>
            <person name="Alikhan N.F."/>
            <person name="Baker D."/>
            <person name="Gharbi K."/>
            <person name="Hall N."/>
            <person name="Watson M."/>
            <person name="Adriaenssens E.M."/>
            <person name="Foster-Nyarko E."/>
            <person name="Jarju S."/>
            <person name="Secka A."/>
            <person name="Antonio M."/>
            <person name="Oren A."/>
            <person name="Chaudhuri R.R."/>
            <person name="La Ragione R."/>
            <person name="Hildebrand F."/>
            <person name="Pallen M.J."/>
        </authorList>
    </citation>
    <scope>NUCLEOTIDE SEQUENCE</scope>
    <source>
        <strain evidence="2">CHK169-4300</strain>
    </source>
</reference>
<dbReference type="EMBL" id="DXAZ01000009">
    <property type="protein sequence ID" value="HIZ70301.1"/>
    <property type="molecule type" value="Genomic_DNA"/>
</dbReference>
<dbReference type="Proteomes" id="UP000824106">
    <property type="component" value="Unassembled WGS sequence"/>
</dbReference>
<name>A0A9D2G0Z9_9LACT</name>